<name>A0A813GCV4_POLGL</name>
<comment type="caution">
    <text evidence="1">The sequence shown here is derived from an EMBL/GenBank/DDBJ whole genome shotgun (WGS) entry which is preliminary data.</text>
</comment>
<accession>A0A813GCV4</accession>
<dbReference type="Proteomes" id="UP000654075">
    <property type="component" value="Unassembled WGS sequence"/>
</dbReference>
<organism evidence="1 2">
    <name type="scientific">Polarella glacialis</name>
    <name type="common">Dinoflagellate</name>
    <dbReference type="NCBI Taxonomy" id="89957"/>
    <lineage>
        <taxon>Eukaryota</taxon>
        <taxon>Sar</taxon>
        <taxon>Alveolata</taxon>
        <taxon>Dinophyceae</taxon>
        <taxon>Suessiales</taxon>
        <taxon>Suessiaceae</taxon>
        <taxon>Polarella</taxon>
    </lineage>
</organism>
<gene>
    <name evidence="1" type="ORF">PGLA1383_LOCUS38227</name>
</gene>
<protein>
    <submittedName>
        <fullName evidence="1">Uncharacterized protein</fullName>
    </submittedName>
</protein>
<sequence>MWKDKVVGVAELGRSADKYTQTSSAMFKLEEQATALLARLRPHRPYFPQEFKRAKEGKADRDPFTAAVAPKVIVRASKVELLKMLGKLDQSSRLMLMPRNGWFAVYKDEDNDRLILDARPPNRKEARKSSVPLAALLGEATLTASQAFT</sequence>
<dbReference type="AlphaFoldDB" id="A0A813GCV4"/>
<proteinExistence type="predicted"/>
<reference evidence="1" key="1">
    <citation type="submission" date="2021-02" db="EMBL/GenBank/DDBJ databases">
        <authorList>
            <person name="Dougan E. K."/>
            <person name="Rhodes N."/>
            <person name="Thang M."/>
            <person name="Chan C."/>
        </authorList>
    </citation>
    <scope>NUCLEOTIDE SEQUENCE</scope>
</reference>
<dbReference type="EMBL" id="CAJNNV010027556">
    <property type="protein sequence ID" value="CAE8620686.1"/>
    <property type="molecule type" value="Genomic_DNA"/>
</dbReference>
<evidence type="ECO:0000313" key="2">
    <source>
        <dbReference type="Proteomes" id="UP000654075"/>
    </source>
</evidence>
<evidence type="ECO:0000313" key="1">
    <source>
        <dbReference type="EMBL" id="CAE8620686.1"/>
    </source>
</evidence>
<keyword evidence="2" id="KW-1185">Reference proteome</keyword>